<dbReference type="Gene3D" id="3.40.50.620">
    <property type="entry name" value="HUPs"/>
    <property type="match status" value="2"/>
</dbReference>
<dbReference type="Proteomes" id="UP001500454">
    <property type="component" value="Unassembled WGS sequence"/>
</dbReference>
<organism evidence="2 3">
    <name type="scientific">Hymenobacter koreensis</name>
    <dbReference type="NCBI Taxonomy" id="1084523"/>
    <lineage>
        <taxon>Bacteria</taxon>
        <taxon>Pseudomonadati</taxon>
        <taxon>Bacteroidota</taxon>
        <taxon>Cytophagia</taxon>
        <taxon>Cytophagales</taxon>
        <taxon>Hymenobacteraceae</taxon>
        <taxon>Hymenobacter</taxon>
    </lineage>
</organism>
<reference evidence="3" key="1">
    <citation type="journal article" date="2019" name="Int. J. Syst. Evol. Microbiol.">
        <title>The Global Catalogue of Microorganisms (GCM) 10K type strain sequencing project: providing services to taxonomists for standard genome sequencing and annotation.</title>
        <authorList>
            <consortium name="The Broad Institute Genomics Platform"/>
            <consortium name="The Broad Institute Genome Sequencing Center for Infectious Disease"/>
            <person name="Wu L."/>
            <person name="Ma J."/>
        </authorList>
    </citation>
    <scope>NUCLEOTIDE SEQUENCE [LARGE SCALE GENOMIC DNA]</scope>
    <source>
        <strain evidence="3">JCM 17924</strain>
    </source>
</reference>
<feature type="domain" description="UspA" evidence="1">
    <location>
        <begin position="152"/>
        <end position="276"/>
    </location>
</feature>
<gene>
    <name evidence="2" type="ORF">GCM10023186_29680</name>
</gene>
<proteinExistence type="predicted"/>
<keyword evidence="3" id="KW-1185">Reference proteome</keyword>
<name>A0ABP8J688_9BACT</name>
<dbReference type="CDD" id="cd00293">
    <property type="entry name" value="USP-like"/>
    <property type="match status" value="1"/>
</dbReference>
<comment type="caution">
    <text evidence="2">The sequence shown here is derived from an EMBL/GenBank/DDBJ whole genome shotgun (WGS) entry which is preliminary data.</text>
</comment>
<dbReference type="EMBL" id="BAABHA010000010">
    <property type="protein sequence ID" value="GAA4385836.1"/>
    <property type="molecule type" value="Genomic_DNA"/>
</dbReference>
<protein>
    <recommendedName>
        <fullName evidence="1">UspA domain-containing protein</fullName>
    </recommendedName>
</protein>
<dbReference type="InterPro" id="IPR006016">
    <property type="entry name" value="UspA"/>
</dbReference>
<dbReference type="SUPFAM" id="SSF52402">
    <property type="entry name" value="Adenine nucleotide alpha hydrolases-like"/>
    <property type="match status" value="2"/>
</dbReference>
<dbReference type="Pfam" id="PF00582">
    <property type="entry name" value="Usp"/>
    <property type="match status" value="1"/>
</dbReference>
<evidence type="ECO:0000313" key="3">
    <source>
        <dbReference type="Proteomes" id="UP001500454"/>
    </source>
</evidence>
<evidence type="ECO:0000259" key="1">
    <source>
        <dbReference type="Pfam" id="PF00582"/>
    </source>
</evidence>
<evidence type="ECO:0000313" key="2">
    <source>
        <dbReference type="EMBL" id="GAA4385836.1"/>
    </source>
</evidence>
<sequence>MLMDSTFVVLTNFYPPAQRALQYTDAMAGVLGSQLVLLHVNRGSFYDPSYALAGNDWRRDELRNAVETGTLLSQMAEQLRTPATVELTTDVLPGVARDIAHRYPAPLFVLGLPAAQRAAPAQLSTAAMELLRATNLPALLVPVDTPELAPPRRVLIAADAEDFSLTEPAAPVSNLLQQLGAELVVAHVTDTEDDVRCTKALQAVQRSGLAAGVATIGLRGYQNPDAAAGLLEAIQDTGADLVVVLARTRSYFGELFHRSVTAQVIAGSPVPVLAVPVTEPVAAARKTSRLTADDLLLWPKT</sequence>
<dbReference type="InterPro" id="IPR014729">
    <property type="entry name" value="Rossmann-like_a/b/a_fold"/>
</dbReference>
<accession>A0ABP8J688</accession>